<dbReference type="Pfam" id="PF20431">
    <property type="entry name" value="E_motif"/>
    <property type="match status" value="1"/>
</dbReference>
<sequence>MEMTSLKQAMQIHAQIIKGGNDNPHELSKVFAFSALSPSGSLPYARSIFDSLHTQNSYFFNTLIRGYAKSRDPTQALLFFIAVQQHEQSVKPDKFTYPFLFNACSRLRANGEGKQFHALVCKSGLHLDSFVQNSLIHFYSCCTELEYAKGMQSHHVDPNDATVVSVLRACADVGAITFGKKIHQIVEQNNLLSKTNVVTALIDMYAKCGCVDIALQLFKETIHKDVYIWTAIISGLASHGQCQESIDLFHQMEIEKIKPNERTLTAVLSACRNMGWVNQAYKIFNDMEKTHGITPNIQHYGCMVDLLARAGHLAEAENFIKRMPIEPDAVLWRTLIWACKVHGETDQGERLMNQNLLQTGSADSGNYVLLSNVYASAGKWREKARVRELMTKRRIDKLPGCSMIEVNGKIQEFMAGYSNHPEAEKIYRKWVEIEERLVTEGYSPDLSEVLLDIDDEEKAFQLSHHSEKLAVAFGLINTKPMDRILVVKNLRSCKDCHSAMKLVSKIYGRDIVIRDRIRFHQFKNGFCSCEDSW</sequence>
<dbReference type="InterPro" id="IPR046960">
    <property type="entry name" value="PPR_At4g14850-like_plant"/>
</dbReference>
<accession>A0AAV7EPX4</accession>
<dbReference type="InterPro" id="IPR011990">
    <property type="entry name" value="TPR-like_helical_dom_sf"/>
</dbReference>
<gene>
    <name evidence="4" type="ORF">H6P81_009711</name>
</gene>
<evidence type="ECO:0000259" key="3">
    <source>
        <dbReference type="Pfam" id="PF14432"/>
    </source>
</evidence>
<name>A0AAV7EPX4_ARIFI</name>
<evidence type="ECO:0000313" key="4">
    <source>
        <dbReference type="EMBL" id="KAG9449746.1"/>
    </source>
</evidence>
<dbReference type="Pfam" id="PF14432">
    <property type="entry name" value="DYW_deaminase"/>
    <property type="match status" value="1"/>
</dbReference>
<organism evidence="4 5">
    <name type="scientific">Aristolochia fimbriata</name>
    <name type="common">White veined hardy Dutchman's pipe vine</name>
    <dbReference type="NCBI Taxonomy" id="158543"/>
    <lineage>
        <taxon>Eukaryota</taxon>
        <taxon>Viridiplantae</taxon>
        <taxon>Streptophyta</taxon>
        <taxon>Embryophyta</taxon>
        <taxon>Tracheophyta</taxon>
        <taxon>Spermatophyta</taxon>
        <taxon>Magnoliopsida</taxon>
        <taxon>Magnoliidae</taxon>
        <taxon>Piperales</taxon>
        <taxon>Aristolochiaceae</taxon>
        <taxon>Aristolochia</taxon>
    </lineage>
</organism>
<dbReference type="InterPro" id="IPR046848">
    <property type="entry name" value="E_motif"/>
</dbReference>
<dbReference type="InterPro" id="IPR032867">
    <property type="entry name" value="DYW_dom"/>
</dbReference>
<keyword evidence="1" id="KW-0677">Repeat</keyword>
<feature type="domain" description="DYW" evidence="3">
    <location>
        <begin position="441"/>
        <end position="533"/>
    </location>
</feature>
<dbReference type="Pfam" id="PF01535">
    <property type="entry name" value="PPR"/>
    <property type="match status" value="3"/>
</dbReference>
<dbReference type="PANTHER" id="PTHR47926">
    <property type="entry name" value="PENTATRICOPEPTIDE REPEAT-CONTAINING PROTEIN"/>
    <property type="match status" value="1"/>
</dbReference>
<keyword evidence="5" id="KW-1185">Reference proteome</keyword>
<evidence type="ECO:0000256" key="1">
    <source>
        <dbReference type="ARBA" id="ARBA00022737"/>
    </source>
</evidence>
<dbReference type="GO" id="GO:0008270">
    <property type="term" value="F:zinc ion binding"/>
    <property type="evidence" value="ECO:0007669"/>
    <property type="project" value="InterPro"/>
</dbReference>
<dbReference type="PANTHER" id="PTHR47926:SF461">
    <property type="entry name" value="PENTATRICOPEPTIDE REPEAT SUPERFAMILY PROTEIN"/>
    <property type="match status" value="1"/>
</dbReference>
<proteinExistence type="predicted"/>
<protein>
    <recommendedName>
        <fullName evidence="3">DYW domain-containing protein</fullName>
    </recommendedName>
</protein>
<dbReference type="NCBIfam" id="TIGR00756">
    <property type="entry name" value="PPR"/>
    <property type="match status" value="2"/>
</dbReference>
<dbReference type="EMBL" id="JAINDJ010000004">
    <property type="protein sequence ID" value="KAG9449746.1"/>
    <property type="molecule type" value="Genomic_DNA"/>
</dbReference>
<dbReference type="Proteomes" id="UP000825729">
    <property type="component" value="Unassembled WGS sequence"/>
</dbReference>
<dbReference type="Pfam" id="PF13041">
    <property type="entry name" value="PPR_2"/>
    <property type="match status" value="1"/>
</dbReference>
<reference evidence="4 5" key="1">
    <citation type="submission" date="2021-07" db="EMBL/GenBank/DDBJ databases">
        <title>The Aristolochia fimbriata genome: insights into angiosperm evolution, floral development and chemical biosynthesis.</title>
        <authorList>
            <person name="Jiao Y."/>
        </authorList>
    </citation>
    <scope>NUCLEOTIDE SEQUENCE [LARGE SCALE GENOMIC DNA]</scope>
    <source>
        <strain evidence="4">IBCAS-2021</strain>
        <tissue evidence="4">Leaf</tissue>
    </source>
</reference>
<feature type="repeat" description="PPR" evidence="2">
    <location>
        <begin position="225"/>
        <end position="259"/>
    </location>
</feature>
<evidence type="ECO:0000313" key="5">
    <source>
        <dbReference type="Proteomes" id="UP000825729"/>
    </source>
</evidence>
<evidence type="ECO:0000256" key="2">
    <source>
        <dbReference type="PROSITE-ProRule" id="PRU00708"/>
    </source>
</evidence>
<dbReference type="FunFam" id="1.25.40.10:FF:000242">
    <property type="entry name" value="Pentatricopeptide repeat-containing protein"/>
    <property type="match status" value="1"/>
</dbReference>
<dbReference type="GO" id="GO:0009451">
    <property type="term" value="P:RNA modification"/>
    <property type="evidence" value="ECO:0007669"/>
    <property type="project" value="InterPro"/>
</dbReference>
<dbReference type="InterPro" id="IPR002885">
    <property type="entry name" value="PPR_rpt"/>
</dbReference>
<dbReference type="GO" id="GO:0003723">
    <property type="term" value="F:RNA binding"/>
    <property type="evidence" value="ECO:0007669"/>
    <property type="project" value="InterPro"/>
</dbReference>
<dbReference type="Gene3D" id="1.25.40.10">
    <property type="entry name" value="Tetratricopeptide repeat domain"/>
    <property type="match status" value="3"/>
</dbReference>
<comment type="caution">
    <text evidence="4">The sequence shown here is derived from an EMBL/GenBank/DDBJ whole genome shotgun (WGS) entry which is preliminary data.</text>
</comment>
<dbReference type="AlphaFoldDB" id="A0AAV7EPX4"/>
<dbReference type="PROSITE" id="PS51375">
    <property type="entry name" value="PPR"/>
    <property type="match status" value="1"/>
</dbReference>